<feature type="chain" id="PRO_5014968552" description="DNA-binding protein" evidence="1">
    <location>
        <begin position="22"/>
        <end position="230"/>
    </location>
</feature>
<dbReference type="GO" id="GO:0003676">
    <property type="term" value="F:nucleic acid binding"/>
    <property type="evidence" value="ECO:0007669"/>
    <property type="project" value="InterPro"/>
</dbReference>
<dbReference type="Pfam" id="PF13457">
    <property type="entry name" value="GW"/>
    <property type="match status" value="1"/>
</dbReference>
<comment type="caution">
    <text evidence="4">The sequence shown here is derived from an EMBL/GenBank/DDBJ whole genome shotgun (WGS) entry which is preliminary data.</text>
</comment>
<dbReference type="Pfam" id="PF13742">
    <property type="entry name" value="tRNA_anti_2"/>
    <property type="match status" value="1"/>
</dbReference>
<feature type="signal peptide" evidence="1">
    <location>
        <begin position="1"/>
        <end position="21"/>
    </location>
</feature>
<evidence type="ECO:0000256" key="1">
    <source>
        <dbReference type="SAM" id="SignalP"/>
    </source>
</evidence>
<evidence type="ECO:0000313" key="5">
    <source>
        <dbReference type="Proteomes" id="UP000233248"/>
    </source>
</evidence>
<dbReference type="KEGG" id="ahs:AHALO_0722"/>
<dbReference type="RefSeq" id="WP_101184495.1">
    <property type="nucleotide sequence ID" value="NZ_CP031218.1"/>
</dbReference>
<feature type="domain" description="GW" evidence="2">
    <location>
        <begin position="30"/>
        <end position="53"/>
    </location>
</feature>
<gene>
    <name evidence="4" type="ORF">CP960_05925</name>
</gene>
<accession>A0A2N1J3I0</accession>
<feature type="domain" description="OB-fold nucleic acid binding" evidence="3">
    <location>
        <begin position="138"/>
        <end position="216"/>
    </location>
</feature>
<organism evidence="4 5">
    <name type="scientific">Malaciobacter halophilus</name>
    <dbReference type="NCBI Taxonomy" id="197482"/>
    <lineage>
        <taxon>Bacteria</taxon>
        <taxon>Pseudomonadati</taxon>
        <taxon>Campylobacterota</taxon>
        <taxon>Epsilonproteobacteria</taxon>
        <taxon>Campylobacterales</taxon>
        <taxon>Arcobacteraceae</taxon>
        <taxon>Malaciobacter</taxon>
    </lineage>
</organism>
<dbReference type="InterPro" id="IPR025987">
    <property type="entry name" value="GW_dom"/>
</dbReference>
<keyword evidence="5" id="KW-1185">Reference proteome</keyword>
<dbReference type="OrthoDB" id="1118190at2"/>
<dbReference type="InterPro" id="IPR025824">
    <property type="entry name" value="OB-fold_nuc-bd_dom"/>
</dbReference>
<evidence type="ECO:0000259" key="3">
    <source>
        <dbReference type="Pfam" id="PF13742"/>
    </source>
</evidence>
<reference evidence="4 5" key="1">
    <citation type="submission" date="2017-09" db="EMBL/GenBank/DDBJ databases">
        <title>Genomics of the genus Arcobacter.</title>
        <authorList>
            <person name="Perez-Cataluna A."/>
            <person name="Figueras M.J."/>
            <person name="Salas-Masso N."/>
        </authorList>
    </citation>
    <scope>NUCLEOTIDE SEQUENCE [LARGE SCALE GENOMIC DNA]</scope>
    <source>
        <strain evidence="4 5">DSM 18005</strain>
    </source>
</reference>
<protein>
    <recommendedName>
        <fullName evidence="6">DNA-binding protein</fullName>
    </recommendedName>
</protein>
<name>A0A2N1J3I0_9BACT</name>
<dbReference type="Proteomes" id="UP000233248">
    <property type="component" value="Unassembled WGS sequence"/>
</dbReference>
<dbReference type="AlphaFoldDB" id="A0A2N1J3I0"/>
<dbReference type="EMBL" id="NXIF01000023">
    <property type="protein sequence ID" value="PKI81096.1"/>
    <property type="molecule type" value="Genomic_DNA"/>
</dbReference>
<keyword evidence="1" id="KW-0732">Signal</keyword>
<evidence type="ECO:0008006" key="6">
    <source>
        <dbReference type="Google" id="ProtNLM"/>
    </source>
</evidence>
<evidence type="ECO:0000313" key="4">
    <source>
        <dbReference type="EMBL" id="PKI81096.1"/>
    </source>
</evidence>
<evidence type="ECO:0000259" key="2">
    <source>
        <dbReference type="Pfam" id="PF13457"/>
    </source>
</evidence>
<sequence>MLKKLTIGCIGVLLSLNTAFAKKDTIHEGKVLEFKNAGGYTYVKLQEKDKNFWAAVPAANLKVGETIKISEQMWMTNFKSKSLNKKFDKIMFAEMPNAKKAIHGVENVHGIHGQMTKGTRPNPKFDEIIISKDKPIKTTISKLFENKNKFKNKNVKVEGEVVQVSNKVLGNTWVKIKDGKDLVIFRSPNADEKVKKGDKVEVIGTINTDVDYGYGFKYQVIGVNAKFTKL</sequence>
<proteinExistence type="predicted"/>